<evidence type="ECO:0000313" key="1">
    <source>
        <dbReference type="EMBL" id="CBY36302.1"/>
    </source>
</evidence>
<proteinExistence type="predicted"/>
<protein>
    <submittedName>
        <fullName evidence="1">Uncharacterized protein</fullName>
    </submittedName>
</protein>
<name>E4YLE1_OIKDI</name>
<sequence length="351" mass="40007">MDEDVIEAGARVFAADDSYRGPIEPGSSFSTKDETVPLTNSTPFYDQRGYKYRHIRPSFASFGTSFRSDFYNRQLQSTFSLMDSLDRKNPFGAPVSSVENNQLPMILPAQNKPGPETKVVYKPSFPKDRHFTIDGNAYSDETLGGVECYNLDSLVNSSFYLPEFPLHMQNFSMRKLYVPASEIRDRQKLQHYFADDFPVQTAENSEKPVTICERPSIAIYARHDEFLLRFGHYLHSAGLNPSLSFSLGHNCTVTINPKAAQYLALVERSHVRFVDELKQYLADYMRSLYCFVRGAYLHSAPETLCAFDRLNDSLDNLITSLLRQYPRLCHTGGFCLTTESELSFVTKFKKS</sequence>
<reference evidence="1" key="1">
    <citation type="journal article" date="2010" name="Science">
        <title>Plasticity of animal genome architecture unmasked by rapid evolution of a pelagic tunicate.</title>
        <authorList>
            <person name="Denoeud F."/>
            <person name="Henriet S."/>
            <person name="Mungpakdee S."/>
            <person name="Aury J.M."/>
            <person name="Da Silva C."/>
            <person name="Brinkmann H."/>
            <person name="Mikhaleva J."/>
            <person name="Olsen L.C."/>
            <person name="Jubin C."/>
            <person name="Canestro C."/>
            <person name="Bouquet J.M."/>
            <person name="Danks G."/>
            <person name="Poulain J."/>
            <person name="Campsteijn C."/>
            <person name="Adamski M."/>
            <person name="Cross I."/>
            <person name="Yadetie F."/>
            <person name="Muffato M."/>
            <person name="Louis A."/>
            <person name="Butcher S."/>
            <person name="Tsagkogeorga G."/>
            <person name="Konrad A."/>
            <person name="Singh S."/>
            <person name="Jensen M.F."/>
            <person name="Cong E.H."/>
            <person name="Eikeseth-Otteraa H."/>
            <person name="Noel B."/>
            <person name="Anthouard V."/>
            <person name="Porcel B.M."/>
            <person name="Kachouri-Lafond R."/>
            <person name="Nishino A."/>
            <person name="Ugolini M."/>
            <person name="Chourrout P."/>
            <person name="Nishida H."/>
            <person name="Aasland R."/>
            <person name="Huzurbazar S."/>
            <person name="Westhof E."/>
            <person name="Delsuc F."/>
            <person name="Lehrach H."/>
            <person name="Reinhardt R."/>
            <person name="Weissenbach J."/>
            <person name="Roy S.W."/>
            <person name="Artiguenave F."/>
            <person name="Postlethwait J.H."/>
            <person name="Manak J.R."/>
            <person name="Thompson E.M."/>
            <person name="Jaillon O."/>
            <person name="Du Pasquier L."/>
            <person name="Boudinot P."/>
            <person name="Liberles D.A."/>
            <person name="Volff J.N."/>
            <person name="Philippe H."/>
            <person name="Lenhard B."/>
            <person name="Roest Crollius H."/>
            <person name="Wincker P."/>
            <person name="Chourrout D."/>
        </authorList>
    </citation>
    <scope>NUCLEOTIDE SEQUENCE [LARGE SCALE GENOMIC DNA]</scope>
</reference>
<gene>
    <name evidence="1" type="ORF">GSOID_T00028796001</name>
</gene>
<accession>E4YLE1</accession>
<dbReference type="AlphaFoldDB" id="E4YLE1"/>
<dbReference type="Proteomes" id="UP000011014">
    <property type="component" value="Unassembled WGS sequence"/>
</dbReference>
<dbReference type="EMBL" id="FN654754">
    <property type="protein sequence ID" value="CBY36302.1"/>
    <property type="molecule type" value="Genomic_DNA"/>
</dbReference>
<organism evidence="1">
    <name type="scientific">Oikopleura dioica</name>
    <name type="common">Tunicate</name>
    <dbReference type="NCBI Taxonomy" id="34765"/>
    <lineage>
        <taxon>Eukaryota</taxon>
        <taxon>Metazoa</taxon>
        <taxon>Chordata</taxon>
        <taxon>Tunicata</taxon>
        <taxon>Appendicularia</taxon>
        <taxon>Copelata</taxon>
        <taxon>Oikopleuridae</taxon>
        <taxon>Oikopleura</taxon>
    </lineage>
</organism>